<sequence>MWNEDAKFPGQSGDGIPPSPSRENPGQVYPKSDPQAAPSPVPGGNGSPSLLGNPYLLEEPLHKLEVALGNVIDILERERKVAGGSSGEANLVQKMKNWRNEVSTIRATKGRDYTFGHSGTSAEAGGMFAD</sequence>
<protein>
    <submittedName>
        <fullName evidence="1">Uncharacterized protein</fullName>
    </submittedName>
</protein>
<reference evidence="1" key="1">
    <citation type="journal article" date="2021" name="New Phytol.">
        <title>Evolutionary innovations through gain and loss of genes in the ectomycorrhizal Boletales.</title>
        <authorList>
            <person name="Wu G."/>
            <person name="Miyauchi S."/>
            <person name="Morin E."/>
            <person name="Kuo A."/>
            <person name="Drula E."/>
            <person name="Varga T."/>
            <person name="Kohler A."/>
            <person name="Feng B."/>
            <person name="Cao Y."/>
            <person name="Lipzen A."/>
            <person name="Daum C."/>
            <person name="Hundley H."/>
            <person name="Pangilinan J."/>
            <person name="Johnson J."/>
            <person name="Barry K."/>
            <person name="LaButti K."/>
            <person name="Ng V."/>
            <person name="Ahrendt S."/>
            <person name="Min B."/>
            <person name="Choi I.G."/>
            <person name="Park H."/>
            <person name="Plett J.M."/>
            <person name="Magnuson J."/>
            <person name="Spatafora J.W."/>
            <person name="Nagy L.G."/>
            <person name="Henrissat B."/>
            <person name="Grigoriev I.V."/>
            <person name="Yang Z.L."/>
            <person name="Xu J."/>
            <person name="Martin F.M."/>
        </authorList>
    </citation>
    <scope>NUCLEOTIDE SEQUENCE</scope>
    <source>
        <strain evidence="1">ATCC 28755</strain>
    </source>
</reference>
<evidence type="ECO:0000313" key="1">
    <source>
        <dbReference type="EMBL" id="KAH7911261.1"/>
    </source>
</evidence>
<dbReference type="EMBL" id="MU267684">
    <property type="protein sequence ID" value="KAH7911261.1"/>
    <property type="molecule type" value="Genomic_DNA"/>
</dbReference>
<dbReference type="Proteomes" id="UP000790377">
    <property type="component" value="Unassembled WGS sequence"/>
</dbReference>
<evidence type="ECO:0000313" key="2">
    <source>
        <dbReference type="Proteomes" id="UP000790377"/>
    </source>
</evidence>
<organism evidence="1 2">
    <name type="scientific">Hygrophoropsis aurantiaca</name>
    <dbReference type="NCBI Taxonomy" id="72124"/>
    <lineage>
        <taxon>Eukaryota</taxon>
        <taxon>Fungi</taxon>
        <taxon>Dikarya</taxon>
        <taxon>Basidiomycota</taxon>
        <taxon>Agaricomycotina</taxon>
        <taxon>Agaricomycetes</taxon>
        <taxon>Agaricomycetidae</taxon>
        <taxon>Boletales</taxon>
        <taxon>Coniophorineae</taxon>
        <taxon>Hygrophoropsidaceae</taxon>
        <taxon>Hygrophoropsis</taxon>
    </lineage>
</organism>
<proteinExistence type="predicted"/>
<gene>
    <name evidence="1" type="ORF">BJ138DRAFT_1085944</name>
</gene>
<name>A0ACB8ADH9_9AGAM</name>
<keyword evidence="2" id="KW-1185">Reference proteome</keyword>
<accession>A0ACB8ADH9</accession>
<comment type="caution">
    <text evidence="1">The sequence shown here is derived from an EMBL/GenBank/DDBJ whole genome shotgun (WGS) entry which is preliminary data.</text>
</comment>